<evidence type="ECO:0000313" key="4">
    <source>
        <dbReference type="Proteomes" id="UP000050668"/>
    </source>
</evidence>
<gene>
    <name evidence="3" type="ORF">AEA09_04960</name>
</gene>
<name>A0ABR5JZ83_9BACI</name>
<evidence type="ECO:0008006" key="5">
    <source>
        <dbReference type="Google" id="ProtNLM"/>
    </source>
</evidence>
<evidence type="ECO:0000259" key="2">
    <source>
        <dbReference type="Pfam" id="PF12395"/>
    </source>
</evidence>
<keyword evidence="4" id="KW-1185">Reference proteome</keyword>
<feature type="domain" description="DUF3658" evidence="2">
    <location>
        <begin position="226"/>
        <end position="333"/>
    </location>
</feature>
<dbReference type="RefSeq" id="WP_053582779.1">
    <property type="nucleotide sequence ID" value="NZ_LGRV01000003.1"/>
</dbReference>
<feature type="domain" description="DUF1835" evidence="1">
    <location>
        <begin position="60"/>
        <end position="181"/>
    </location>
</feature>
<dbReference type="EMBL" id="LGRV01000003">
    <property type="protein sequence ID" value="KOS67968.1"/>
    <property type="molecule type" value="Genomic_DNA"/>
</dbReference>
<evidence type="ECO:0000313" key="3">
    <source>
        <dbReference type="EMBL" id="KOS67968.1"/>
    </source>
</evidence>
<dbReference type="Pfam" id="PF08874">
    <property type="entry name" value="DUF1835"/>
    <property type="match status" value="1"/>
</dbReference>
<proteinExistence type="predicted"/>
<reference evidence="4" key="1">
    <citation type="submission" date="2015-07" db="EMBL/GenBank/DDBJ databases">
        <title>Fjat-14205 dsm 2895.</title>
        <authorList>
            <person name="Liu B."/>
            <person name="Wang J."/>
            <person name="Zhu Y."/>
            <person name="Liu G."/>
            <person name="Chen Q."/>
            <person name="Chen Z."/>
            <person name="Lan J."/>
            <person name="Che J."/>
            <person name="Ge C."/>
            <person name="Shi H."/>
            <person name="Pan Z."/>
            <person name="Liu X."/>
        </authorList>
    </citation>
    <scope>NUCLEOTIDE SEQUENCE [LARGE SCALE GENOMIC DNA]</scope>
    <source>
        <strain evidence="4">DSM 25560</strain>
    </source>
</reference>
<evidence type="ECO:0000259" key="1">
    <source>
        <dbReference type="Pfam" id="PF08874"/>
    </source>
</evidence>
<dbReference type="Proteomes" id="UP000050668">
    <property type="component" value="Unassembled WGS sequence"/>
</dbReference>
<comment type="caution">
    <text evidence="3">The sequence shown here is derived from an EMBL/GenBank/DDBJ whole genome shotgun (WGS) entry which is preliminary data.</text>
</comment>
<dbReference type="InterPro" id="IPR014973">
    <property type="entry name" value="DUF1835"/>
</dbReference>
<organism evidence="3 4">
    <name type="scientific">Lysinibacillus contaminans</name>
    <dbReference type="NCBI Taxonomy" id="1293441"/>
    <lineage>
        <taxon>Bacteria</taxon>
        <taxon>Bacillati</taxon>
        <taxon>Bacillota</taxon>
        <taxon>Bacilli</taxon>
        <taxon>Bacillales</taxon>
        <taxon>Bacillaceae</taxon>
        <taxon>Lysinibacillus</taxon>
    </lineage>
</organism>
<sequence>MENINRLKQAIKGLSAEDAKSMLFLLLSNSELSEEKMRAMQQSIIKIGEEEQVTKNAQTVHIVFGDSPGGSLSIAMRDTDYELTEEIIVLPDILSVGPVKDLHIEVGIEDRFRWFQERYILEDDGLEHYMHGMLKAVEKVMNISSNQDIVIWTCQNAHEQTGLRLVLAWLKDKLNTVFVLDTFTAFHEIYTYPQLVEECYPKTSGEVTSENLRLFYEQYELRPLQKAKRQALCKEGLLMLANEKNIIRTWEHQELWYNLDESRDDSFIIECAQRMYLEDGKVEYRKSARLIGEVLGHMEQFVGGKWIEYRLRSLIEQGVFSYKGNLKAMRYYEVKLNDEYLTNH</sequence>
<protein>
    <recommendedName>
        <fullName evidence="5">DUF1835 domain-containing protein</fullName>
    </recommendedName>
</protein>
<dbReference type="Pfam" id="PF12395">
    <property type="entry name" value="DUF3658"/>
    <property type="match status" value="1"/>
</dbReference>
<accession>A0ABR5JZ83</accession>
<dbReference type="InterPro" id="IPR022123">
    <property type="entry name" value="DUF3658"/>
</dbReference>